<organism evidence="2 3">
    <name type="scientific">Lasiosphaeria hispida</name>
    <dbReference type="NCBI Taxonomy" id="260671"/>
    <lineage>
        <taxon>Eukaryota</taxon>
        <taxon>Fungi</taxon>
        <taxon>Dikarya</taxon>
        <taxon>Ascomycota</taxon>
        <taxon>Pezizomycotina</taxon>
        <taxon>Sordariomycetes</taxon>
        <taxon>Sordariomycetidae</taxon>
        <taxon>Sordariales</taxon>
        <taxon>Lasiosphaeriaceae</taxon>
        <taxon>Lasiosphaeria</taxon>
    </lineage>
</organism>
<evidence type="ECO:0000313" key="3">
    <source>
        <dbReference type="Proteomes" id="UP001275084"/>
    </source>
</evidence>
<name>A0AAJ0H597_9PEZI</name>
<keyword evidence="3" id="KW-1185">Reference proteome</keyword>
<comment type="caution">
    <text evidence="2">The sequence shown here is derived from an EMBL/GenBank/DDBJ whole genome shotgun (WGS) entry which is preliminary data.</text>
</comment>
<dbReference type="InterPro" id="IPR036770">
    <property type="entry name" value="Ankyrin_rpt-contain_sf"/>
</dbReference>
<evidence type="ECO:0000256" key="1">
    <source>
        <dbReference type="SAM" id="MobiDB-lite"/>
    </source>
</evidence>
<dbReference type="AlphaFoldDB" id="A0AAJ0H597"/>
<dbReference type="EMBL" id="JAUIQD010000009">
    <property type="protein sequence ID" value="KAK3339799.1"/>
    <property type="molecule type" value="Genomic_DNA"/>
</dbReference>
<dbReference type="Gene3D" id="1.25.40.20">
    <property type="entry name" value="Ankyrin repeat-containing domain"/>
    <property type="match status" value="2"/>
</dbReference>
<accession>A0AAJ0H597</accession>
<dbReference type="SUPFAM" id="SSF48403">
    <property type="entry name" value="Ankyrin repeat"/>
    <property type="match status" value="1"/>
</dbReference>
<sequence>MAIENDNKEIVELFLSRPGLIYTTARNTADRFVEGIRVLDMAVQTGNPAIVQLLLDCKIFPPHLLGAPLQRAVSQDDKEIVKCLLDYAATPSVVDNLGLILVHTCTSKPSAEVRDLLIERKREACEPAEETQEDDTRPAKRPRRGPYV</sequence>
<reference evidence="2" key="2">
    <citation type="submission" date="2023-06" db="EMBL/GenBank/DDBJ databases">
        <authorList>
            <consortium name="Lawrence Berkeley National Laboratory"/>
            <person name="Haridas S."/>
            <person name="Hensen N."/>
            <person name="Bonometti L."/>
            <person name="Westerberg I."/>
            <person name="Brannstrom I.O."/>
            <person name="Guillou S."/>
            <person name="Cros-Aarteil S."/>
            <person name="Calhoun S."/>
            <person name="Kuo A."/>
            <person name="Mondo S."/>
            <person name="Pangilinan J."/>
            <person name="Riley R."/>
            <person name="Labutti K."/>
            <person name="Andreopoulos B."/>
            <person name="Lipzen A."/>
            <person name="Chen C."/>
            <person name="Yanf M."/>
            <person name="Daum C."/>
            <person name="Ng V."/>
            <person name="Clum A."/>
            <person name="Steindorff A."/>
            <person name="Ohm R."/>
            <person name="Martin F."/>
            <person name="Silar P."/>
            <person name="Natvig D."/>
            <person name="Lalanne C."/>
            <person name="Gautier V."/>
            <person name="Ament-Velasquez S.L."/>
            <person name="Kruys A."/>
            <person name="Hutchinson M.I."/>
            <person name="Powell A.J."/>
            <person name="Barry K."/>
            <person name="Miller A.N."/>
            <person name="Grigoriev I.V."/>
            <person name="Debuchy R."/>
            <person name="Gladieux P."/>
            <person name="Thoren M.H."/>
            <person name="Johannesson H."/>
        </authorList>
    </citation>
    <scope>NUCLEOTIDE SEQUENCE</scope>
    <source>
        <strain evidence="2">CBS 955.72</strain>
    </source>
</reference>
<dbReference type="Proteomes" id="UP001275084">
    <property type="component" value="Unassembled WGS sequence"/>
</dbReference>
<evidence type="ECO:0000313" key="2">
    <source>
        <dbReference type="EMBL" id="KAK3339799.1"/>
    </source>
</evidence>
<feature type="compositionally biased region" description="Basic residues" evidence="1">
    <location>
        <begin position="139"/>
        <end position="148"/>
    </location>
</feature>
<proteinExistence type="predicted"/>
<feature type="region of interest" description="Disordered" evidence="1">
    <location>
        <begin position="124"/>
        <end position="148"/>
    </location>
</feature>
<reference evidence="2" key="1">
    <citation type="journal article" date="2023" name="Mol. Phylogenet. Evol.">
        <title>Genome-scale phylogeny and comparative genomics of the fungal order Sordariales.</title>
        <authorList>
            <person name="Hensen N."/>
            <person name="Bonometti L."/>
            <person name="Westerberg I."/>
            <person name="Brannstrom I.O."/>
            <person name="Guillou S."/>
            <person name="Cros-Aarteil S."/>
            <person name="Calhoun S."/>
            <person name="Haridas S."/>
            <person name="Kuo A."/>
            <person name="Mondo S."/>
            <person name="Pangilinan J."/>
            <person name="Riley R."/>
            <person name="LaButti K."/>
            <person name="Andreopoulos B."/>
            <person name="Lipzen A."/>
            <person name="Chen C."/>
            <person name="Yan M."/>
            <person name="Daum C."/>
            <person name="Ng V."/>
            <person name="Clum A."/>
            <person name="Steindorff A."/>
            <person name="Ohm R.A."/>
            <person name="Martin F."/>
            <person name="Silar P."/>
            <person name="Natvig D.O."/>
            <person name="Lalanne C."/>
            <person name="Gautier V."/>
            <person name="Ament-Velasquez S.L."/>
            <person name="Kruys A."/>
            <person name="Hutchinson M.I."/>
            <person name="Powell A.J."/>
            <person name="Barry K."/>
            <person name="Miller A.N."/>
            <person name="Grigoriev I.V."/>
            <person name="Debuchy R."/>
            <person name="Gladieux P."/>
            <person name="Hiltunen Thoren M."/>
            <person name="Johannesson H."/>
        </authorList>
    </citation>
    <scope>NUCLEOTIDE SEQUENCE</scope>
    <source>
        <strain evidence="2">CBS 955.72</strain>
    </source>
</reference>
<protein>
    <recommendedName>
        <fullName evidence="4">Ankyrin repeat protein</fullName>
    </recommendedName>
</protein>
<evidence type="ECO:0008006" key="4">
    <source>
        <dbReference type="Google" id="ProtNLM"/>
    </source>
</evidence>
<gene>
    <name evidence="2" type="ORF">B0T25DRAFT_574690</name>
</gene>